<dbReference type="RefSeq" id="WP_268185744.1">
    <property type="nucleotide sequence ID" value="NZ_CP113361.1"/>
</dbReference>
<gene>
    <name evidence="10" type="ORF">OU421_08880</name>
</gene>
<dbReference type="Gene3D" id="3.40.140.10">
    <property type="entry name" value="Cytidine Deaminase, domain 2"/>
    <property type="match status" value="1"/>
</dbReference>
<dbReference type="Proteomes" id="UP001163096">
    <property type="component" value="Chromosome"/>
</dbReference>
<evidence type="ECO:0000313" key="11">
    <source>
        <dbReference type="Proteomes" id="UP001163096"/>
    </source>
</evidence>
<evidence type="ECO:0000256" key="7">
    <source>
        <dbReference type="ARBA" id="ARBA00022833"/>
    </source>
</evidence>
<dbReference type="GO" id="GO:0005737">
    <property type="term" value="C:cytoplasm"/>
    <property type="evidence" value="ECO:0007669"/>
    <property type="project" value="UniProtKB-SubCell"/>
</dbReference>
<evidence type="ECO:0000256" key="5">
    <source>
        <dbReference type="ARBA" id="ARBA00022723"/>
    </source>
</evidence>
<comment type="subcellular location">
    <subcellularLocation>
        <location evidence="2">Cytoplasm</location>
    </subcellularLocation>
</comment>
<sequence length="180" mass="20091">MTPRASSSSGMDDLWQDHKIQHSPLHLLTMGTTATDEFMKTAIEEARTGLKEGGIPIGAVLVIDDTIVGRGHNRRVQNGSAVLHAEMDCLENAGRLRAQDYRRAVLYSTLSPCDMCSGAVLLYNIPKVVIGENQTFQGPEEYLRSRGVELVIMDDEECVRMMREFIATHPELWDEDIGEE</sequence>
<dbReference type="PANTHER" id="PTHR11079">
    <property type="entry name" value="CYTOSINE DEAMINASE FAMILY MEMBER"/>
    <property type="match status" value="1"/>
</dbReference>
<keyword evidence="4" id="KW-0963">Cytoplasm</keyword>
<comment type="cofactor">
    <cofactor evidence="1">
        <name>Zn(2+)</name>
        <dbReference type="ChEBI" id="CHEBI:29105"/>
    </cofactor>
</comment>
<dbReference type="GO" id="GO:0008835">
    <property type="term" value="F:diaminohydroxyphosphoribosylaminopyrimidine deaminase activity"/>
    <property type="evidence" value="ECO:0007669"/>
    <property type="project" value="TreeGrafter"/>
</dbReference>
<keyword evidence="5" id="KW-0479">Metal-binding</keyword>
<dbReference type="GO" id="GO:0055086">
    <property type="term" value="P:nucleobase-containing small molecule metabolic process"/>
    <property type="evidence" value="ECO:0007669"/>
    <property type="project" value="UniProtKB-ARBA"/>
</dbReference>
<comment type="subunit">
    <text evidence="3">Homodimer.</text>
</comment>
<dbReference type="CDD" id="cd01285">
    <property type="entry name" value="nucleoside_deaminase"/>
    <property type="match status" value="1"/>
</dbReference>
<evidence type="ECO:0000256" key="8">
    <source>
        <dbReference type="ARBA" id="ARBA00060693"/>
    </source>
</evidence>
<dbReference type="PROSITE" id="PS51747">
    <property type="entry name" value="CYT_DCMP_DEAMINASES_2"/>
    <property type="match status" value="1"/>
</dbReference>
<evidence type="ECO:0000256" key="4">
    <source>
        <dbReference type="ARBA" id="ARBA00022490"/>
    </source>
</evidence>
<proteinExistence type="predicted"/>
<dbReference type="AlphaFoldDB" id="A0A9X9S2E0"/>
<dbReference type="GeneID" id="76835212"/>
<accession>A0A9X9S2E0</accession>
<reference evidence="10" key="1">
    <citation type="submission" date="2022-11" db="EMBL/GenBank/DDBJ databases">
        <title>Complete genome sequence of Methanogenium organophilum DSM 3596.</title>
        <authorList>
            <person name="Chen S.-C."/>
            <person name="Lai S.-J."/>
            <person name="You Y.-T."/>
        </authorList>
    </citation>
    <scope>NUCLEOTIDE SEQUENCE</scope>
    <source>
        <strain evidence="10">DSM 3596</strain>
    </source>
</reference>
<dbReference type="FunFam" id="3.40.140.10:FF:000016">
    <property type="entry name" value="Cytosine deaminase"/>
    <property type="match status" value="1"/>
</dbReference>
<dbReference type="GO" id="GO:0046872">
    <property type="term" value="F:metal ion binding"/>
    <property type="evidence" value="ECO:0007669"/>
    <property type="project" value="UniProtKB-KW"/>
</dbReference>
<keyword evidence="7" id="KW-0862">Zinc</keyword>
<dbReference type="SUPFAM" id="SSF53927">
    <property type="entry name" value="Cytidine deaminase-like"/>
    <property type="match status" value="1"/>
</dbReference>
<evidence type="ECO:0000259" key="9">
    <source>
        <dbReference type="PROSITE" id="PS51747"/>
    </source>
</evidence>
<evidence type="ECO:0000256" key="2">
    <source>
        <dbReference type="ARBA" id="ARBA00004496"/>
    </source>
</evidence>
<protein>
    <submittedName>
        <fullName evidence="10">Nucleoside deaminase</fullName>
    </submittedName>
</protein>
<dbReference type="InterPro" id="IPR002125">
    <property type="entry name" value="CMP_dCMP_dom"/>
</dbReference>
<organism evidence="10 11">
    <name type="scientific">Methanogenium organophilum</name>
    <dbReference type="NCBI Taxonomy" id="2199"/>
    <lineage>
        <taxon>Archaea</taxon>
        <taxon>Methanobacteriati</taxon>
        <taxon>Methanobacteriota</taxon>
        <taxon>Stenosarchaea group</taxon>
        <taxon>Methanomicrobia</taxon>
        <taxon>Methanomicrobiales</taxon>
        <taxon>Methanomicrobiaceae</taxon>
        <taxon>Methanogenium</taxon>
    </lineage>
</organism>
<evidence type="ECO:0000256" key="3">
    <source>
        <dbReference type="ARBA" id="ARBA00011738"/>
    </source>
</evidence>
<dbReference type="GO" id="GO:0072527">
    <property type="term" value="P:pyrimidine-containing compound metabolic process"/>
    <property type="evidence" value="ECO:0007669"/>
    <property type="project" value="UniProtKB-ARBA"/>
</dbReference>
<evidence type="ECO:0000256" key="6">
    <source>
        <dbReference type="ARBA" id="ARBA00022801"/>
    </source>
</evidence>
<dbReference type="Pfam" id="PF00383">
    <property type="entry name" value="dCMP_cyt_deam_1"/>
    <property type="match status" value="1"/>
</dbReference>
<keyword evidence="6" id="KW-0378">Hydrolase</keyword>
<feature type="domain" description="CMP/dCMP-type deaminase" evidence="9">
    <location>
        <begin position="33"/>
        <end position="150"/>
    </location>
</feature>
<evidence type="ECO:0000256" key="1">
    <source>
        <dbReference type="ARBA" id="ARBA00001947"/>
    </source>
</evidence>
<dbReference type="EMBL" id="CP113361">
    <property type="protein sequence ID" value="WAI00542.1"/>
    <property type="molecule type" value="Genomic_DNA"/>
</dbReference>
<keyword evidence="11" id="KW-1185">Reference proteome</keyword>
<dbReference type="KEGG" id="mou:OU421_08880"/>
<dbReference type="InterPro" id="IPR016193">
    <property type="entry name" value="Cytidine_deaminase-like"/>
</dbReference>
<evidence type="ECO:0000313" key="10">
    <source>
        <dbReference type="EMBL" id="WAI00542.1"/>
    </source>
</evidence>
<dbReference type="PANTHER" id="PTHR11079:SF190">
    <property type="entry name" value="CYTOSINE DEAMINASE"/>
    <property type="match status" value="1"/>
</dbReference>
<name>A0A9X9S2E0_METOG</name>
<comment type="pathway">
    <text evidence="8">Pyrimidine metabolism.</text>
</comment>